<feature type="region of interest" description="Disordered" evidence="5">
    <location>
        <begin position="96"/>
        <end position="115"/>
    </location>
</feature>
<evidence type="ECO:0000256" key="3">
    <source>
        <dbReference type="ARBA" id="ARBA00022619"/>
    </source>
</evidence>
<dbReference type="SUPFAM" id="SSF55821">
    <property type="entry name" value="YrdC/RibB"/>
    <property type="match status" value="1"/>
</dbReference>
<accession>A0ABR0W3F3</accession>
<evidence type="ECO:0000256" key="5">
    <source>
        <dbReference type="SAM" id="MobiDB-lite"/>
    </source>
</evidence>
<proteinExistence type="inferred from homology"/>
<evidence type="ECO:0000256" key="1">
    <source>
        <dbReference type="ARBA" id="ARBA00005104"/>
    </source>
</evidence>
<evidence type="ECO:0000313" key="6">
    <source>
        <dbReference type="EMBL" id="KAK6142191.1"/>
    </source>
</evidence>
<gene>
    <name evidence="6" type="ORF">DH2020_003003</name>
</gene>
<dbReference type="Gene3D" id="3.90.870.10">
    <property type="entry name" value="DHBP synthase"/>
    <property type="match status" value="1"/>
</dbReference>
<protein>
    <submittedName>
        <fullName evidence="6">Uncharacterized protein</fullName>
    </submittedName>
</protein>
<keyword evidence="4" id="KW-0479">Metal-binding</keyword>
<name>A0ABR0W3F3_REHGL</name>
<dbReference type="InterPro" id="IPR017945">
    <property type="entry name" value="DHBP_synth_RibB-like_a/b_dom"/>
</dbReference>
<dbReference type="EMBL" id="JABTTQ020000015">
    <property type="protein sequence ID" value="KAK6142191.1"/>
    <property type="molecule type" value="Genomic_DNA"/>
</dbReference>
<dbReference type="PANTHER" id="PTHR21327:SF29">
    <property type="entry name" value="GTP CYCLOHYDROLASE-2"/>
    <property type="match status" value="1"/>
</dbReference>
<evidence type="ECO:0000256" key="4">
    <source>
        <dbReference type="ARBA" id="ARBA00022723"/>
    </source>
</evidence>
<comment type="pathway">
    <text evidence="1">Cofactor biosynthesis; riboflavin biosynthesis.</text>
</comment>
<evidence type="ECO:0000256" key="2">
    <source>
        <dbReference type="ARBA" id="ARBA00008976"/>
    </source>
</evidence>
<keyword evidence="7" id="KW-1185">Reference proteome</keyword>
<dbReference type="InterPro" id="IPR000422">
    <property type="entry name" value="DHBP_synthase_RibB"/>
</dbReference>
<evidence type="ECO:0000313" key="7">
    <source>
        <dbReference type="Proteomes" id="UP001318860"/>
    </source>
</evidence>
<comment type="caution">
    <text evidence="6">The sequence shown here is derived from an EMBL/GenBank/DDBJ whole genome shotgun (WGS) entry which is preliminary data.</text>
</comment>
<keyword evidence="3" id="KW-0686">Riboflavin biosynthesis</keyword>
<comment type="similarity">
    <text evidence="2">In the C-terminal section; belongs to the GTP cyclohydrolase II family.</text>
</comment>
<dbReference type="Proteomes" id="UP001318860">
    <property type="component" value="Unassembled WGS sequence"/>
</dbReference>
<sequence length="304" mass="33274">MRFARLAHRREFLPWFKSKSHAPLTNSVENQVKMPLGPVKKKSVKERVCGLLRCLRKRIASSVSCLLYHHVVTPNGRAIDAFLIARTFSLSREDNSALRDDISSPESSTASKAIVSGPKTSLVRNRPWKFTAVGLSGNNISDDNPFDKENLNGSVFDDDESCSPVPFGTVKAEITQETIDFFVSDAEGDPDRPSPGYSSIEQALVALRQEKFVLVVDDDESGTVEGNLVMAASHVSPKTIAFMVKHGSGIVSVGMKAEDLERLKLPLMSPENEDDSSAPSFTVTVDAKAEHPPVYQLQTGQKLS</sequence>
<dbReference type="PANTHER" id="PTHR21327">
    <property type="entry name" value="GTP CYCLOHYDROLASE II-RELATED"/>
    <property type="match status" value="1"/>
</dbReference>
<dbReference type="Pfam" id="PF00926">
    <property type="entry name" value="DHBP_synthase"/>
    <property type="match status" value="1"/>
</dbReference>
<reference evidence="6 7" key="1">
    <citation type="journal article" date="2021" name="Comput. Struct. Biotechnol. J.">
        <title>De novo genome assembly of the potent medicinal plant Rehmannia glutinosa using nanopore technology.</title>
        <authorList>
            <person name="Ma L."/>
            <person name="Dong C."/>
            <person name="Song C."/>
            <person name="Wang X."/>
            <person name="Zheng X."/>
            <person name="Niu Y."/>
            <person name="Chen S."/>
            <person name="Feng W."/>
        </authorList>
    </citation>
    <scope>NUCLEOTIDE SEQUENCE [LARGE SCALE GENOMIC DNA]</scope>
    <source>
        <strain evidence="6">DH-2019</strain>
    </source>
</reference>
<organism evidence="6 7">
    <name type="scientific">Rehmannia glutinosa</name>
    <name type="common">Chinese foxglove</name>
    <dbReference type="NCBI Taxonomy" id="99300"/>
    <lineage>
        <taxon>Eukaryota</taxon>
        <taxon>Viridiplantae</taxon>
        <taxon>Streptophyta</taxon>
        <taxon>Embryophyta</taxon>
        <taxon>Tracheophyta</taxon>
        <taxon>Spermatophyta</taxon>
        <taxon>Magnoliopsida</taxon>
        <taxon>eudicotyledons</taxon>
        <taxon>Gunneridae</taxon>
        <taxon>Pentapetalae</taxon>
        <taxon>asterids</taxon>
        <taxon>lamiids</taxon>
        <taxon>Lamiales</taxon>
        <taxon>Orobanchaceae</taxon>
        <taxon>Rehmannieae</taxon>
        <taxon>Rehmannia</taxon>
    </lineage>
</organism>